<keyword evidence="4" id="KW-0411">Iron-sulfur</keyword>
<dbReference type="Gene3D" id="3.30.70.20">
    <property type="match status" value="1"/>
</dbReference>
<dbReference type="InterPro" id="IPR017900">
    <property type="entry name" value="4Fe4S_Fe_S_CS"/>
</dbReference>
<gene>
    <name evidence="6" type="ORF">WKV44_02470</name>
</gene>
<evidence type="ECO:0000256" key="3">
    <source>
        <dbReference type="ARBA" id="ARBA00023004"/>
    </source>
</evidence>
<evidence type="ECO:0000313" key="7">
    <source>
        <dbReference type="Proteomes" id="UP001466331"/>
    </source>
</evidence>
<dbReference type="PANTHER" id="PTHR30002">
    <property type="entry name" value="EPOXYQUEUOSINE REDUCTASE"/>
    <property type="match status" value="1"/>
</dbReference>
<dbReference type="InterPro" id="IPR017896">
    <property type="entry name" value="4Fe4S_Fe-S-bd"/>
</dbReference>
<keyword evidence="7" id="KW-1185">Reference proteome</keyword>
<evidence type="ECO:0000313" key="6">
    <source>
        <dbReference type="EMBL" id="MEM5947399.1"/>
    </source>
</evidence>
<comment type="caution">
    <text evidence="6">The sequence shown here is derived from an EMBL/GenBank/DDBJ whole genome shotgun (WGS) entry which is preliminary data.</text>
</comment>
<proteinExistence type="predicted"/>
<keyword evidence="1" id="KW-0004">4Fe-4S</keyword>
<organism evidence="6 7">
    <name type="scientific">Rarispira pelagica</name>
    <dbReference type="NCBI Taxonomy" id="3141764"/>
    <lineage>
        <taxon>Bacteria</taxon>
        <taxon>Pseudomonadati</taxon>
        <taxon>Spirochaetota</taxon>
        <taxon>Spirochaetia</taxon>
        <taxon>Winmispirales</taxon>
        <taxon>Winmispiraceae</taxon>
        <taxon>Rarispira</taxon>
    </lineage>
</organism>
<reference evidence="6 7" key="1">
    <citation type="submission" date="2024-03" db="EMBL/GenBank/DDBJ databases">
        <title>Ignisphaera cupida sp. nov., a hyperthermophilic hydrolytic archaeon from a hot spring of Kamchatka, and proposal of Ignisphaeraceae fam. nov.</title>
        <authorList>
            <person name="Podosokorskaya O.A."/>
            <person name="Elcheninov A.G."/>
            <person name="Maltseva A.I."/>
            <person name="Zayulina K.S."/>
            <person name="Novikov A."/>
            <person name="Merkel A.Y."/>
        </authorList>
    </citation>
    <scope>NUCLEOTIDE SEQUENCE [LARGE SCALE GENOMIC DNA]</scope>
    <source>
        <strain evidence="6 7">38H-sp</strain>
    </source>
</reference>
<sequence length="330" mass="36886">MNYSDILEYAEEAGIKHLSYGKTDKIEGISNKYPFFLISFIPYSLQGKEKYISDRACADIAPFAQANHYAELTARFKKLVSAICIKTGYKKADFRIFSNSPFPEKQMAVKSGLGVMGKNGLIINKTYGSYISIGGVLLPFIPKGLPEMQYNSPGCDKDKETWDDYRQQENTPLCKTCAACITACPTKAITEKGLQKERCIQYYASTHTIVPQEIMEKWGTTLYGCPHCQAACPHNRKDLQEREKISLGRIGSTLPLDILISSSPEHIKQLIKKSTLASSWLDTKTLIRNAIIVAGYLRCKSLSPAIEEHTHSHDSVIRDAATWAKKQIAN</sequence>
<accession>A0ABU9UA85</accession>
<evidence type="ECO:0000256" key="4">
    <source>
        <dbReference type="ARBA" id="ARBA00023014"/>
    </source>
</evidence>
<dbReference type="PROSITE" id="PS00198">
    <property type="entry name" value="4FE4S_FER_1"/>
    <property type="match status" value="1"/>
</dbReference>
<dbReference type="SUPFAM" id="SSF54862">
    <property type="entry name" value="4Fe-4S ferredoxins"/>
    <property type="match status" value="1"/>
</dbReference>
<keyword evidence="3" id="KW-0408">Iron</keyword>
<protein>
    <submittedName>
        <fullName evidence="6">4Fe-4S double cluster binding domain-containing protein</fullName>
    </submittedName>
</protein>
<dbReference type="EMBL" id="JBCHKQ010000001">
    <property type="protein sequence ID" value="MEM5947399.1"/>
    <property type="molecule type" value="Genomic_DNA"/>
</dbReference>
<dbReference type="Pfam" id="PF13484">
    <property type="entry name" value="Fer4_16"/>
    <property type="match status" value="1"/>
</dbReference>
<dbReference type="Proteomes" id="UP001466331">
    <property type="component" value="Unassembled WGS sequence"/>
</dbReference>
<dbReference type="PROSITE" id="PS51379">
    <property type="entry name" value="4FE4S_FER_2"/>
    <property type="match status" value="1"/>
</dbReference>
<dbReference type="RefSeq" id="WP_420068848.1">
    <property type="nucleotide sequence ID" value="NZ_JBCHKQ010000001.1"/>
</dbReference>
<name>A0ABU9UA85_9SPIR</name>
<evidence type="ECO:0000256" key="2">
    <source>
        <dbReference type="ARBA" id="ARBA00022723"/>
    </source>
</evidence>
<keyword evidence="2" id="KW-0479">Metal-binding</keyword>
<evidence type="ECO:0000256" key="1">
    <source>
        <dbReference type="ARBA" id="ARBA00022485"/>
    </source>
</evidence>
<dbReference type="PANTHER" id="PTHR30002:SF4">
    <property type="entry name" value="EPOXYQUEUOSINE REDUCTASE"/>
    <property type="match status" value="1"/>
</dbReference>
<dbReference type="InterPro" id="IPR004453">
    <property type="entry name" value="QueG"/>
</dbReference>
<evidence type="ECO:0000259" key="5">
    <source>
        <dbReference type="PROSITE" id="PS51379"/>
    </source>
</evidence>
<feature type="domain" description="4Fe-4S ferredoxin-type" evidence="5">
    <location>
        <begin position="165"/>
        <end position="194"/>
    </location>
</feature>